<dbReference type="PANTHER" id="PTHR43428">
    <property type="entry name" value="ARSENATE REDUCTASE"/>
    <property type="match status" value="1"/>
</dbReference>
<organism evidence="3">
    <name type="scientific">hydrothermal vent metagenome</name>
    <dbReference type="NCBI Taxonomy" id="652676"/>
    <lineage>
        <taxon>unclassified sequences</taxon>
        <taxon>metagenomes</taxon>
        <taxon>ecological metagenomes</taxon>
    </lineage>
</organism>
<dbReference type="GO" id="GO:0046685">
    <property type="term" value="P:response to arsenic-containing substance"/>
    <property type="evidence" value="ECO:0007669"/>
    <property type="project" value="UniProtKB-KW"/>
</dbReference>
<dbReference type="InterPro" id="IPR023485">
    <property type="entry name" value="Ptyr_pPase"/>
</dbReference>
<evidence type="ECO:0000259" key="2">
    <source>
        <dbReference type="SMART" id="SM00226"/>
    </source>
</evidence>
<dbReference type="PANTHER" id="PTHR43428:SF1">
    <property type="entry name" value="ARSENATE REDUCTASE"/>
    <property type="match status" value="1"/>
</dbReference>
<reference evidence="3" key="1">
    <citation type="submission" date="2018-06" db="EMBL/GenBank/DDBJ databases">
        <authorList>
            <person name="Zhirakovskaya E."/>
        </authorList>
    </citation>
    <scope>NUCLEOTIDE SEQUENCE</scope>
</reference>
<evidence type="ECO:0000313" key="3">
    <source>
        <dbReference type="EMBL" id="VAV90741.1"/>
    </source>
</evidence>
<dbReference type="Gene3D" id="3.40.50.2300">
    <property type="match status" value="1"/>
</dbReference>
<proteinExistence type="predicted"/>
<gene>
    <name evidence="3" type="ORF">MNBD_ALPHA06-645</name>
</gene>
<keyword evidence="1" id="KW-0059">Arsenical resistance</keyword>
<dbReference type="EC" id="1.20.4.1" evidence="3"/>
<dbReference type="Pfam" id="PF01451">
    <property type="entry name" value="LMWPc"/>
    <property type="match status" value="1"/>
</dbReference>
<dbReference type="InterPro" id="IPR036196">
    <property type="entry name" value="Ptyr_pPase_sf"/>
</dbReference>
<dbReference type="SMART" id="SM00226">
    <property type="entry name" value="LMWPc"/>
    <property type="match status" value="1"/>
</dbReference>
<accession>A0A3B0RFN1</accession>
<protein>
    <submittedName>
        <fullName evidence="3">Arsenate reductase glutaredoxin-coupled, LMWP family</fullName>
        <ecNumber evidence="3">1.20.4.1</ecNumber>
    </submittedName>
</protein>
<name>A0A3B0RFN1_9ZZZZ</name>
<dbReference type="GO" id="GO:0008794">
    <property type="term" value="F:arsenate reductase (glutaredoxin) activity"/>
    <property type="evidence" value="ECO:0007669"/>
    <property type="project" value="UniProtKB-EC"/>
</dbReference>
<feature type="domain" description="Phosphotyrosine protein phosphatase I" evidence="2">
    <location>
        <begin position="7"/>
        <end position="135"/>
    </location>
</feature>
<evidence type="ECO:0000256" key="1">
    <source>
        <dbReference type="ARBA" id="ARBA00022849"/>
    </source>
</evidence>
<sequence>MSQHRPKHVLFACTMNSIRSPMAAALVRRRYKGAVLADSCGVYDGYLDPFMVQVMEDWGVDMAEHTPKNFDDLDLQQFDLIIVLTGAAEERAKEILATTGPPVEFWDTPNPTEEMFGPRDLRIMAYSDCRNFLDKKIALRFRRT</sequence>
<keyword evidence="3" id="KW-0560">Oxidoreductase</keyword>
<dbReference type="SUPFAM" id="SSF52788">
    <property type="entry name" value="Phosphotyrosine protein phosphatases I"/>
    <property type="match status" value="1"/>
</dbReference>
<dbReference type="EMBL" id="UOEE01000116">
    <property type="protein sequence ID" value="VAV90741.1"/>
    <property type="molecule type" value="Genomic_DNA"/>
</dbReference>
<dbReference type="AlphaFoldDB" id="A0A3B0RFN1"/>